<dbReference type="Proteomes" id="UP000290649">
    <property type="component" value="Unassembled WGS sequence"/>
</dbReference>
<proteinExistence type="predicted"/>
<comment type="caution">
    <text evidence="1">The sequence shown here is derived from an EMBL/GenBank/DDBJ whole genome shotgun (WGS) entry which is preliminary data.</text>
</comment>
<dbReference type="EMBL" id="QOUX01000047">
    <property type="protein sequence ID" value="RXI96315.1"/>
    <property type="molecule type" value="Genomic_DNA"/>
</dbReference>
<dbReference type="AlphaFoldDB" id="A0A4Q0VPQ2"/>
<dbReference type="OrthoDB" id="2697418at2"/>
<dbReference type="RefSeq" id="WP_129080292.1">
    <property type="nucleotide sequence ID" value="NZ_QOUX01000047.1"/>
</dbReference>
<gene>
    <name evidence="1" type="ORF">DS745_21570</name>
</gene>
<evidence type="ECO:0000313" key="2">
    <source>
        <dbReference type="Proteomes" id="UP000290649"/>
    </source>
</evidence>
<evidence type="ECO:0000313" key="1">
    <source>
        <dbReference type="EMBL" id="RXI96315.1"/>
    </source>
</evidence>
<accession>A0A4Q0VPQ2</accession>
<sequence>MRPGHINKFAYLSRFKSVQEFNKTIKHFIDTYSKEFTKSQKLAFQTLTQYSIKIIGVCNARICQLVKATHKHNEGGISRSTFERMLQKAKKLGILSIISTTRKNGGTSHNVYIFQPFDGAPTKQLTERNCPEIPPQTHTAVAVEPQVTGQESLKEVENFTKEKNKKTIQELSPKTLEELDYTYVPSYVPEQFIKTVKPFFTRATEICQLWDRALMAYRSRKIRDPIGWFLPLIIKAFKETVYKYKQNRIKTSFVQYFFGAVYGILAVERRTIDHNTRVQKWLK</sequence>
<keyword evidence="2" id="KW-1185">Reference proteome</keyword>
<organism evidence="1 2">
    <name type="scientific">Anaerobacillus alkaliphilus</name>
    <dbReference type="NCBI Taxonomy" id="1548597"/>
    <lineage>
        <taxon>Bacteria</taxon>
        <taxon>Bacillati</taxon>
        <taxon>Bacillota</taxon>
        <taxon>Bacilli</taxon>
        <taxon>Bacillales</taxon>
        <taxon>Bacillaceae</taxon>
        <taxon>Anaerobacillus</taxon>
    </lineage>
</organism>
<reference evidence="1 2" key="1">
    <citation type="journal article" date="2019" name="Int. J. Syst. Evol. Microbiol.">
        <title>Anaerobacillus alkaliphilus sp. nov., a novel alkaliphilic and moderately halophilic bacterium.</title>
        <authorList>
            <person name="Borsodi A.K."/>
            <person name="Aszalos J.M."/>
            <person name="Bihari P."/>
            <person name="Nagy I."/>
            <person name="Schumann P."/>
            <person name="Sproer C."/>
            <person name="Kovacs A.L."/>
            <person name="Boka K."/>
            <person name="Dobosy P."/>
            <person name="Ovari M."/>
            <person name="Szili-Kovacs T."/>
            <person name="Toth E."/>
        </authorList>
    </citation>
    <scope>NUCLEOTIDE SEQUENCE [LARGE SCALE GENOMIC DNA]</scope>
    <source>
        <strain evidence="1 2">B16-10</strain>
    </source>
</reference>
<protein>
    <recommendedName>
        <fullName evidence="3">Helix-turn-helix domain-containing protein</fullName>
    </recommendedName>
</protein>
<name>A0A4Q0VPQ2_9BACI</name>
<evidence type="ECO:0008006" key="3">
    <source>
        <dbReference type="Google" id="ProtNLM"/>
    </source>
</evidence>